<sequence>MQKVLGQDIKNLDERKQFLIDNADEVVEMDYSKAFDADELAKKKTTLAEKSIKIHDLQEEIKDFKAEKNLELKPLKEDVEELLADIKAKSRVVTEKVYKFVDEEERMACFYNAEGVLVSSRPATRDELSPTLFKEFKKAE</sequence>
<feature type="coiled-coil region" evidence="1">
    <location>
        <begin position="40"/>
        <end position="67"/>
    </location>
</feature>
<evidence type="ECO:0000256" key="1">
    <source>
        <dbReference type="SAM" id="Coils"/>
    </source>
</evidence>
<organism evidence="2 4">
    <name type="scientific">Prevotella intermedia</name>
    <dbReference type="NCBI Taxonomy" id="28131"/>
    <lineage>
        <taxon>Bacteria</taxon>
        <taxon>Pseudomonadati</taxon>
        <taxon>Bacteroidota</taxon>
        <taxon>Bacteroidia</taxon>
        <taxon>Bacteroidales</taxon>
        <taxon>Prevotellaceae</taxon>
        <taxon>Prevotella</taxon>
    </lineage>
</organism>
<name>A0A2A6EF65_PREIN</name>
<dbReference type="EMBL" id="PENG01000003">
    <property type="protein sequence ID" value="PJI25955.1"/>
    <property type="molecule type" value="Genomic_DNA"/>
</dbReference>
<evidence type="ECO:0000313" key="5">
    <source>
        <dbReference type="Proteomes" id="UP000229884"/>
    </source>
</evidence>
<evidence type="ECO:0000313" key="4">
    <source>
        <dbReference type="Proteomes" id="UP000219058"/>
    </source>
</evidence>
<proteinExistence type="predicted"/>
<gene>
    <name evidence="2" type="ORF">CLI71_07015</name>
    <name evidence="3" type="ORF">CTM58_13065</name>
</gene>
<dbReference type="AlphaFoldDB" id="A0A2A6EF65"/>
<evidence type="ECO:0000313" key="2">
    <source>
        <dbReference type="EMBL" id="PDP60170.1"/>
    </source>
</evidence>
<protein>
    <submittedName>
        <fullName evidence="2">Uncharacterized protein</fullName>
    </submittedName>
</protein>
<reference evidence="3 5" key="2">
    <citation type="submission" date="2017-11" db="EMBL/GenBank/DDBJ databases">
        <title>Genome sequencing of Prevotella intermedia KCOM 2832.</title>
        <authorList>
            <person name="Kook J.-K."/>
            <person name="Park S.-N."/>
            <person name="Lim Y.K."/>
        </authorList>
    </citation>
    <scope>NUCLEOTIDE SEQUENCE [LARGE SCALE GENOMIC DNA]</scope>
    <source>
        <strain evidence="3 5">KCOM 2832</strain>
    </source>
</reference>
<dbReference type="Proteomes" id="UP000229884">
    <property type="component" value="Unassembled WGS sequence"/>
</dbReference>
<accession>A0A2A6EF65</accession>
<comment type="caution">
    <text evidence="2">The sequence shown here is derived from an EMBL/GenBank/DDBJ whole genome shotgun (WGS) entry which is preliminary data.</text>
</comment>
<evidence type="ECO:0000313" key="3">
    <source>
        <dbReference type="EMBL" id="PJI25955.1"/>
    </source>
</evidence>
<keyword evidence="1" id="KW-0175">Coiled coil</keyword>
<dbReference type="EMBL" id="NSLY01000016">
    <property type="protein sequence ID" value="PDP60170.1"/>
    <property type="molecule type" value="Genomic_DNA"/>
</dbReference>
<reference evidence="2 4" key="1">
    <citation type="submission" date="2017-09" db="EMBL/GenBank/DDBJ databases">
        <title>Phase variable restriction modification systems are present in the genome sequences of periodontal pathogens Prevotella intermedia, Tannerella forsythia and Porphyromonas gingivalis.</title>
        <authorList>
            <person name="Haigh R.D."/>
            <person name="Crawford L."/>
            <person name="Ralph J."/>
            <person name="Wanford J."/>
            <person name="Vartoukian S.R."/>
            <person name="Hijazib K."/>
            <person name="Wade W."/>
            <person name="Oggioni M.R."/>
        </authorList>
    </citation>
    <scope>NUCLEOTIDE SEQUENCE [LARGE SCALE GENOMIC DNA]</scope>
    <source>
        <strain evidence="2 4">WW2834</strain>
    </source>
</reference>
<dbReference type="Proteomes" id="UP000219058">
    <property type="component" value="Unassembled WGS sequence"/>
</dbReference>
<dbReference type="RefSeq" id="WP_097550242.1">
    <property type="nucleotide sequence ID" value="NZ_NSLY01000016.1"/>
</dbReference>